<proteinExistence type="predicted"/>
<keyword evidence="2" id="KW-1185">Reference proteome</keyword>
<reference evidence="3" key="2">
    <citation type="submission" date="2025-04" db="UniProtKB">
        <authorList>
            <consortium name="RefSeq"/>
        </authorList>
    </citation>
    <scope>IDENTIFICATION</scope>
    <source>
        <strain evidence="3">DH4</strain>
        <tissue evidence="3">Whole body</tissue>
    </source>
</reference>
<dbReference type="RefSeq" id="XP_026297685.1">
    <property type="nucleotide sequence ID" value="XM_026441900.1"/>
</dbReference>
<organism evidence="1">
    <name type="scientific">Apis mellifera</name>
    <name type="common">Honeybee</name>
    <dbReference type="NCBI Taxonomy" id="7460"/>
    <lineage>
        <taxon>Eukaryota</taxon>
        <taxon>Metazoa</taxon>
        <taxon>Ecdysozoa</taxon>
        <taxon>Arthropoda</taxon>
        <taxon>Hexapoda</taxon>
        <taxon>Insecta</taxon>
        <taxon>Pterygota</taxon>
        <taxon>Neoptera</taxon>
        <taxon>Endopterygota</taxon>
        <taxon>Hymenoptera</taxon>
        <taxon>Apocrita</taxon>
        <taxon>Aculeata</taxon>
        <taxon>Apoidea</taxon>
        <taxon>Anthophila</taxon>
        <taxon>Apidae</taxon>
        <taxon>Apis</taxon>
    </lineage>
</organism>
<accession>A0A8B8H126</accession>
<accession>A0A7M7SPB1</accession>
<evidence type="ECO:0000313" key="1">
    <source>
        <dbReference type="EnsemblMetazoa" id="XP_026297685"/>
    </source>
</evidence>
<dbReference type="GeneID" id="102655814"/>
<gene>
    <name evidence="3" type="primary">LOC102655814</name>
</gene>
<evidence type="ECO:0000313" key="3">
    <source>
        <dbReference type="RefSeq" id="XP_026297685.1"/>
    </source>
</evidence>
<evidence type="ECO:0000313" key="2">
    <source>
        <dbReference type="Proteomes" id="UP000005203"/>
    </source>
</evidence>
<reference evidence="1" key="1">
    <citation type="submission" date="2021-01" db="UniProtKB">
        <authorList>
            <consortium name="EnsemblMetazoa"/>
        </authorList>
    </citation>
    <scope>IDENTIFICATION</scope>
    <source>
        <strain evidence="1">DH4</strain>
    </source>
</reference>
<dbReference type="EnsemblMetazoa" id="XM_026441900">
    <property type="protein sequence ID" value="XP_026297685"/>
    <property type="gene ID" value="LOC102655814"/>
</dbReference>
<sequence>MILVRRIGTRIELLMIRSRESVQMMPFESFERKYIIDKFVSIPKQNEFPNDSVNPKIMLIRKHFENLHSGHSIFAISRILYSHFINRSRLDAKIHFSFSLGNLRIDIANTTGLDSNHCLLEGCSDETRPRGAYKAGQLYIVFKTKHTVVTFNVGARFCGAVAGSSSSIDSEISNEAVYRGIRSPVRKQIQT</sequence>
<dbReference type="Proteomes" id="UP000005203">
    <property type="component" value="Linkage group LG7"/>
</dbReference>
<name>A0A7M7SPB1_APIME</name>
<dbReference type="AlphaFoldDB" id="A0A7M7SPB1"/>
<protein>
    <submittedName>
        <fullName evidence="3">Uncharacterized protein LOC102655814 isoform X4</fullName>
    </submittedName>
</protein>